<dbReference type="EMBL" id="VCAZ01000002">
    <property type="protein sequence ID" value="TSK14686.1"/>
    <property type="molecule type" value="Genomic_DNA"/>
</dbReference>
<evidence type="ECO:0000313" key="2">
    <source>
        <dbReference type="EMBL" id="TSK14686.1"/>
    </source>
</evidence>
<evidence type="ECO:0000256" key="1">
    <source>
        <dbReference type="SAM" id="MobiDB-lite"/>
    </source>
</evidence>
<protein>
    <submittedName>
        <fullName evidence="2">Uncharacterized protein</fullName>
    </submittedName>
</protein>
<proteinExistence type="predicted"/>
<reference evidence="2 3" key="1">
    <citation type="journal article" date="2019" name="Genome Biol. Evol.">
        <title>Whole-Genome Sequencing of the Giant Devil Catfish, Bagarius yarrelli.</title>
        <authorList>
            <person name="Jiang W."/>
            <person name="Lv Y."/>
            <person name="Cheng L."/>
            <person name="Yang K."/>
            <person name="Chao B."/>
            <person name="Wang X."/>
            <person name="Li Y."/>
            <person name="Pan X."/>
            <person name="You X."/>
            <person name="Zhang Y."/>
            <person name="Yang J."/>
            <person name="Li J."/>
            <person name="Zhang X."/>
            <person name="Liu S."/>
            <person name="Sun C."/>
            <person name="Yang J."/>
            <person name="Shi Q."/>
        </authorList>
    </citation>
    <scope>NUCLEOTIDE SEQUENCE [LARGE SCALE GENOMIC DNA]</scope>
    <source>
        <strain evidence="2">JWS20170419001</strain>
        <tissue evidence="2">Muscle</tissue>
    </source>
</reference>
<evidence type="ECO:0000313" key="3">
    <source>
        <dbReference type="Proteomes" id="UP000319801"/>
    </source>
</evidence>
<gene>
    <name evidence="2" type="ORF">Baya_0669</name>
</gene>
<comment type="caution">
    <text evidence="2">The sequence shown here is derived from an EMBL/GenBank/DDBJ whole genome shotgun (WGS) entry which is preliminary data.</text>
</comment>
<name>A0A556TIX7_BAGYA</name>
<keyword evidence="3" id="KW-1185">Reference proteome</keyword>
<accession>A0A556TIX7</accession>
<dbReference type="AlphaFoldDB" id="A0A556TIX7"/>
<dbReference type="Proteomes" id="UP000319801">
    <property type="component" value="Unassembled WGS sequence"/>
</dbReference>
<organism evidence="2 3">
    <name type="scientific">Bagarius yarrelli</name>
    <name type="common">Goonch</name>
    <name type="synonym">Bagrus yarrelli</name>
    <dbReference type="NCBI Taxonomy" id="175774"/>
    <lineage>
        <taxon>Eukaryota</taxon>
        <taxon>Metazoa</taxon>
        <taxon>Chordata</taxon>
        <taxon>Craniata</taxon>
        <taxon>Vertebrata</taxon>
        <taxon>Euteleostomi</taxon>
        <taxon>Actinopterygii</taxon>
        <taxon>Neopterygii</taxon>
        <taxon>Teleostei</taxon>
        <taxon>Ostariophysi</taxon>
        <taxon>Siluriformes</taxon>
        <taxon>Sisoridae</taxon>
        <taxon>Sisorinae</taxon>
        <taxon>Bagarius</taxon>
    </lineage>
</organism>
<feature type="region of interest" description="Disordered" evidence="1">
    <location>
        <begin position="39"/>
        <end position="70"/>
    </location>
</feature>
<sequence>MPTLPVHSDRQPVNMPIQTLKTEPEEEIISFKVKVEEMETETPITQDFEASKSSGFHTPPPSLLKEESPE</sequence>